<dbReference type="Pfam" id="PF01041">
    <property type="entry name" value="DegT_DnrJ_EryC1"/>
    <property type="match status" value="1"/>
</dbReference>
<comment type="caution">
    <text evidence="5">The sequence shown here is derived from an EMBL/GenBank/DDBJ whole genome shotgun (WGS) entry which is preliminary data.</text>
</comment>
<organism evidence="5 6">
    <name type="scientific">Crossiella cryophila</name>
    <dbReference type="NCBI Taxonomy" id="43355"/>
    <lineage>
        <taxon>Bacteria</taxon>
        <taxon>Bacillati</taxon>
        <taxon>Actinomycetota</taxon>
        <taxon>Actinomycetes</taxon>
        <taxon>Pseudonocardiales</taxon>
        <taxon>Pseudonocardiaceae</taxon>
        <taxon>Crossiella</taxon>
    </lineage>
</organism>
<evidence type="ECO:0000313" key="6">
    <source>
        <dbReference type="Proteomes" id="UP000533598"/>
    </source>
</evidence>
<keyword evidence="6" id="KW-1185">Reference proteome</keyword>
<feature type="active site" description="Proton acceptor" evidence="2">
    <location>
        <position position="184"/>
    </location>
</feature>
<evidence type="ECO:0000256" key="3">
    <source>
        <dbReference type="PIRSR" id="PIRSR000390-2"/>
    </source>
</evidence>
<keyword evidence="5" id="KW-0808">Transferase</keyword>
<dbReference type="PANTHER" id="PTHR30244:SF34">
    <property type="entry name" value="DTDP-4-AMINO-4,6-DIDEOXYGALACTOSE TRANSAMINASE"/>
    <property type="match status" value="1"/>
</dbReference>
<protein>
    <submittedName>
        <fullName evidence="5">Aminotransferase</fullName>
    </submittedName>
</protein>
<dbReference type="SUPFAM" id="SSF53383">
    <property type="entry name" value="PLP-dependent transferases"/>
    <property type="match status" value="1"/>
</dbReference>
<dbReference type="InterPro" id="IPR015421">
    <property type="entry name" value="PyrdxlP-dep_Trfase_major"/>
</dbReference>
<gene>
    <name evidence="5" type="ORF">HNR67_006310</name>
</gene>
<evidence type="ECO:0000313" key="5">
    <source>
        <dbReference type="EMBL" id="MBB4680192.1"/>
    </source>
</evidence>
<dbReference type="PIRSF" id="PIRSF000390">
    <property type="entry name" value="PLP_StrS"/>
    <property type="match status" value="1"/>
</dbReference>
<keyword evidence="5" id="KW-0032">Aminotransferase</keyword>
<comment type="cofactor">
    <cofactor evidence="1">
        <name>pyridoxal 5'-phosphate</name>
        <dbReference type="ChEBI" id="CHEBI:597326"/>
    </cofactor>
</comment>
<evidence type="ECO:0000256" key="4">
    <source>
        <dbReference type="RuleBase" id="RU004508"/>
    </source>
</evidence>
<dbReference type="GO" id="GO:0000271">
    <property type="term" value="P:polysaccharide biosynthetic process"/>
    <property type="evidence" value="ECO:0007669"/>
    <property type="project" value="TreeGrafter"/>
</dbReference>
<dbReference type="InterPro" id="IPR015424">
    <property type="entry name" value="PyrdxlP-dep_Trfase"/>
</dbReference>
<evidence type="ECO:0000256" key="1">
    <source>
        <dbReference type="ARBA" id="ARBA00001933"/>
    </source>
</evidence>
<dbReference type="Gene3D" id="3.90.1150.10">
    <property type="entry name" value="Aspartate Aminotransferase, domain 1"/>
    <property type="match status" value="1"/>
</dbReference>
<proteinExistence type="inferred from homology"/>
<accession>A0A7W7CFV7</accession>
<dbReference type="InterPro" id="IPR000653">
    <property type="entry name" value="DegT/StrS_aminotransferase"/>
</dbReference>
<dbReference type="InterPro" id="IPR015422">
    <property type="entry name" value="PyrdxlP-dep_Trfase_small"/>
</dbReference>
<dbReference type="GO" id="GO:0030170">
    <property type="term" value="F:pyridoxal phosphate binding"/>
    <property type="evidence" value="ECO:0007669"/>
    <property type="project" value="TreeGrafter"/>
</dbReference>
<dbReference type="EMBL" id="JACHMH010000001">
    <property type="protein sequence ID" value="MBB4680192.1"/>
    <property type="molecule type" value="Genomic_DNA"/>
</dbReference>
<dbReference type="CDD" id="cd00616">
    <property type="entry name" value="AHBA_syn"/>
    <property type="match status" value="1"/>
</dbReference>
<dbReference type="GO" id="GO:0008483">
    <property type="term" value="F:transaminase activity"/>
    <property type="evidence" value="ECO:0007669"/>
    <property type="project" value="UniProtKB-KW"/>
</dbReference>
<sequence length="387" mass="40802">MAKINVFQPSLGAEEAAAVAEVFESNWLGYGARAAAFEAAFAAHLDVPAEQVFHINSATSGLFLAIELLGLGPGDDVVLPSAHFVAAGNAVAASGARPVFCDVDPHTMNPSAEHIAAALTPATKAVLTLHFGGQPGDIEAVAKLCRERDITLIEDAACAVASTVDGRACGTFGDIAVWSFDAMKILVTGDGGMFYARDPEVAARAKRLAYFGLGKSASGFVKSKARAQRWWDLEIEEFGRRIMGNDITGALGSVQLAKLPGFVERRLEIAAAYDRLLADVPGVRTPPPLPAGHRSSGYFYWIQCETALRDRIAADLLAAGVYTTFRYPPLHRVPIYGAVDADLPGTELAAETTILLPLHQSISDDDVAVVVDSVKASVAALAPVTTS</sequence>
<dbReference type="RefSeq" id="WP_185005851.1">
    <property type="nucleotide sequence ID" value="NZ_BAAAUI010000009.1"/>
</dbReference>
<dbReference type="AlphaFoldDB" id="A0A7W7CFV7"/>
<comment type="similarity">
    <text evidence="4">Belongs to the DegT/DnrJ/EryC1 family.</text>
</comment>
<reference evidence="5 6" key="1">
    <citation type="submission" date="2020-08" db="EMBL/GenBank/DDBJ databases">
        <title>Sequencing the genomes of 1000 actinobacteria strains.</title>
        <authorList>
            <person name="Klenk H.-P."/>
        </authorList>
    </citation>
    <scope>NUCLEOTIDE SEQUENCE [LARGE SCALE GENOMIC DNA]</scope>
    <source>
        <strain evidence="5 6">DSM 44230</strain>
    </source>
</reference>
<keyword evidence="3 4" id="KW-0663">Pyridoxal phosphate</keyword>
<name>A0A7W7CFV7_9PSEU</name>
<evidence type="ECO:0000256" key="2">
    <source>
        <dbReference type="PIRSR" id="PIRSR000390-1"/>
    </source>
</evidence>
<dbReference type="Proteomes" id="UP000533598">
    <property type="component" value="Unassembled WGS sequence"/>
</dbReference>
<feature type="modified residue" description="N6-(pyridoxal phosphate)lysine" evidence="3">
    <location>
        <position position="184"/>
    </location>
</feature>
<dbReference type="Gene3D" id="3.40.640.10">
    <property type="entry name" value="Type I PLP-dependent aspartate aminotransferase-like (Major domain)"/>
    <property type="match status" value="1"/>
</dbReference>
<dbReference type="PANTHER" id="PTHR30244">
    <property type="entry name" value="TRANSAMINASE"/>
    <property type="match status" value="1"/>
</dbReference>